<comment type="similarity">
    <text evidence="1">Belongs to the FemABX family.</text>
</comment>
<dbReference type="GO" id="GO:0071555">
    <property type="term" value="P:cell wall organization"/>
    <property type="evidence" value="ECO:0007669"/>
    <property type="project" value="UniProtKB-KW"/>
</dbReference>
<dbReference type="GO" id="GO:0009252">
    <property type="term" value="P:peptidoglycan biosynthetic process"/>
    <property type="evidence" value="ECO:0007669"/>
    <property type="project" value="UniProtKB-KW"/>
</dbReference>
<proteinExistence type="inferred from homology"/>
<evidence type="ECO:0000256" key="1">
    <source>
        <dbReference type="ARBA" id="ARBA00009943"/>
    </source>
</evidence>
<comment type="caution">
    <text evidence="7">The sequence shown here is derived from an EMBL/GenBank/DDBJ whole genome shotgun (WGS) entry which is preliminary data.</text>
</comment>
<dbReference type="PROSITE" id="PS51191">
    <property type="entry name" value="FEMABX"/>
    <property type="match status" value="1"/>
</dbReference>
<dbReference type="AlphaFoldDB" id="X1FP13"/>
<keyword evidence="4" id="KW-0573">Peptidoglycan synthesis</keyword>
<evidence type="ECO:0000256" key="5">
    <source>
        <dbReference type="ARBA" id="ARBA00023315"/>
    </source>
</evidence>
<dbReference type="PANTHER" id="PTHR36174:SF1">
    <property type="entry name" value="LIPID II:GLYCINE GLYCYLTRANSFERASE"/>
    <property type="match status" value="1"/>
</dbReference>
<dbReference type="PANTHER" id="PTHR36174">
    <property type="entry name" value="LIPID II:GLYCINE GLYCYLTRANSFERASE"/>
    <property type="match status" value="1"/>
</dbReference>
<dbReference type="InterPro" id="IPR016181">
    <property type="entry name" value="Acyl_CoA_acyltransferase"/>
</dbReference>
<evidence type="ECO:0000256" key="6">
    <source>
        <dbReference type="ARBA" id="ARBA00023316"/>
    </source>
</evidence>
<keyword evidence="5" id="KW-0012">Acyltransferase</keyword>
<organism evidence="7">
    <name type="scientific">marine sediment metagenome</name>
    <dbReference type="NCBI Taxonomy" id="412755"/>
    <lineage>
        <taxon>unclassified sequences</taxon>
        <taxon>metagenomes</taxon>
        <taxon>ecological metagenomes</taxon>
    </lineage>
</organism>
<dbReference type="InterPro" id="IPR003447">
    <property type="entry name" value="FEMABX"/>
</dbReference>
<evidence type="ECO:0000256" key="2">
    <source>
        <dbReference type="ARBA" id="ARBA00022679"/>
    </source>
</evidence>
<gene>
    <name evidence="7" type="ORF">S03H2_12832</name>
</gene>
<keyword evidence="3" id="KW-0133">Cell shape</keyword>
<keyword evidence="6" id="KW-0961">Cell wall biogenesis/degradation</keyword>
<dbReference type="Gene3D" id="3.40.630.30">
    <property type="match status" value="1"/>
</dbReference>
<sequence>MLIMNVKQVEINWHRDLSIYASEPSLKAVSDEYGWLGGIDDSGKLRCILPFTVIRKSALRMVRFRVETITLGEDIDIQSEKAFLNSAVEYFRFKGLDMIIPATTNTIFRTYPNGAYAAPYGTYIIDLRQSEDTIWRNLSTSHRRKVRLAKKKKILIKSGLEHLKTAYTLVRDTFQRSAMPYMSFDAFKNMVNGFGEYVKVLVADYQGVAHGCVVIPFSNHSAYYLYGGSASKPVTGANNLLHWEGIRQFRELGVKRYDFVGVRINPERGSKQEGLMTFKQRFGGQLVKGYMWKYGIHPFKFAFYTIAVRLLRGGDIVDNERHKLKTSGTF</sequence>
<dbReference type="EMBL" id="BARU01006523">
    <property type="protein sequence ID" value="GAH47426.1"/>
    <property type="molecule type" value="Genomic_DNA"/>
</dbReference>
<dbReference type="Pfam" id="PF02388">
    <property type="entry name" value="FemAB"/>
    <property type="match status" value="2"/>
</dbReference>
<dbReference type="GO" id="GO:0016755">
    <property type="term" value="F:aminoacyltransferase activity"/>
    <property type="evidence" value="ECO:0007669"/>
    <property type="project" value="InterPro"/>
</dbReference>
<name>X1FP13_9ZZZZ</name>
<dbReference type="SUPFAM" id="SSF55729">
    <property type="entry name" value="Acyl-CoA N-acyltransferases (Nat)"/>
    <property type="match status" value="1"/>
</dbReference>
<evidence type="ECO:0000256" key="4">
    <source>
        <dbReference type="ARBA" id="ARBA00022984"/>
    </source>
</evidence>
<evidence type="ECO:0000256" key="3">
    <source>
        <dbReference type="ARBA" id="ARBA00022960"/>
    </source>
</evidence>
<protein>
    <recommendedName>
        <fullName evidence="8">BioF2-like acetyltransferase domain-containing protein</fullName>
    </recommendedName>
</protein>
<evidence type="ECO:0000313" key="7">
    <source>
        <dbReference type="EMBL" id="GAH47426.1"/>
    </source>
</evidence>
<dbReference type="GO" id="GO:0008360">
    <property type="term" value="P:regulation of cell shape"/>
    <property type="evidence" value="ECO:0007669"/>
    <property type="project" value="UniProtKB-KW"/>
</dbReference>
<accession>X1FP13</accession>
<reference evidence="7" key="1">
    <citation type="journal article" date="2014" name="Front. Microbiol.">
        <title>High frequency of phylogenetically diverse reductive dehalogenase-homologous genes in deep subseafloor sedimentary metagenomes.</title>
        <authorList>
            <person name="Kawai M."/>
            <person name="Futagami T."/>
            <person name="Toyoda A."/>
            <person name="Takaki Y."/>
            <person name="Nishi S."/>
            <person name="Hori S."/>
            <person name="Arai W."/>
            <person name="Tsubouchi T."/>
            <person name="Morono Y."/>
            <person name="Uchiyama I."/>
            <person name="Ito T."/>
            <person name="Fujiyama A."/>
            <person name="Inagaki F."/>
            <person name="Takami H."/>
        </authorList>
    </citation>
    <scope>NUCLEOTIDE SEQUENCE</scope>
    <source>
        <strain evidence="7">Expedition CK06-06</strain>
    </source>
</reference>
<dbReference type="InterPro" id="IPR050644">
    <property type="entry name" value="PG_Glycine_Bridge_Synth"/>
</dbReference>
<evidence type="ECO:0008006" key="8">
    <source>
        <dbReference type="Google" id="ProtNLM"/>
    </source>
</evidence>
<keyword evidence="2" id="KW-0808">Transferase</keyword>